<sequence length="252" mass="28132">MRKLFIIGVGAGDPDYITVQAVKALNAVDVFFVIDKGEEKDDLVALRKEICRRHIQNPTYRIVEARDPERDRTAAAYTSAVEDWYDKRALIFERMIAEELGEEGCGGFLVWGDPTLYDSTIRIVERIKARGKVAFDYEVIPGISSVQALVAKHRLPINRVGESIHVTTGRKLAEGLPPGIANVVVMLDSQNAYRGVDPAAEIYWGAYIGTPNEILISGKVADVAETITATRAEARERHGWIMDTYLLRFPQK</sequence>
<gene>
    <name evidence="1" type="ORF">JHL16_26125</name>
</gene>
<keyword evidence="1" id="KW-0489">Methyltransferase</keyword>
<comment type="caution">
    <text evidence="1">The sequence shown here is derived from an EMBL/GenBank/DDBJ whole genome shotgun (WGS) entry which is preliminary data.</text>
</comment>
<name>A0ACC5RB76_9HYPH</name>
<evidence type="ECO:0000313" key="2">
    <source>
        <dbReference type="Proteomes" id="UP000616151"/>
    </source>
</evidence>
<evidence type="ECO:0000313" key="1">
    <source>
        <dbReference type="EMBL" id="MBK1869868.1"/>
    </source>
</evidence>
<reference evidence="1" key="1">
    <citation type="submission" date="2021-01" db="EMBL/GenBank/DDBJ databases">
        <authorList>
            <person name="Sun Q."/>
        </authorList>
    </citation>
    <scope>NUCLEOTIDE SEQUENCE</scope>
    <source>
        <strain evidence="1">YIM B02566</strain>
    </source>
</reference>
<dbReference type="EMBL" id="JAENHL010000008">
    <property type="protein sequence ID" value="MBK1869868.1"/>
    <property type="molecule type" value="Genomic_DNA"/>
</dbReference>
<dbReference type="EC" id="2.1.1.152" evidence="1"/>
<proteinExistence type="predicted"/>
<accession>A0ACC5RB76</accession>
<keyword evidence="1" id="KW-0808">Transferase</keyword>
<dbReference type="Proteomes" id="UP000616151">
    <property type="component" value="Unassembled WGS sequence"/>
</dbReference>
<organism evidence="1 2">
    <name type="scientific">Taklimakanibacter albus</name>
    <dbReference type="NCBI Taxonomy" id="2800327"/>
    <lineage>
        <taxon>Bacteria</taxon>
        <taxon>Pseudomonadati</taxon>
        <taxon>Pseudomonadota</taxon>
        <taxon>Alphaproteobacteria</taxon>
        <taxon>Hyphomicrobiales</taxon>
        <taxon>Aestuariivirgaceae</taxon>
        <taxon>Taklimakanibacter</taxon>
    </lineage>
</organism>
<keyword evidence="2" id="KW-1185">Reference proteome</keyword>
<protein>
    <submittedName>
        <fullName evidence="1">Precorrin-6A synthase (Deacetylating)</fullName>
        <ecNumber evidence="1">2.1.1.152</ecNumber>
    </submittedName>
</protein>